<dbReference type="InterPro" id="IPR013103">
    <property type="entry name" value="RVT_2"/>
</dbReference>
<evidence type="ECO:0000259" key="1">
    <source>
        <dbReference type="Pfam" id="PF07727"/>
    </source>
</evidence>
<organism evidence="2 3">
    <name type="scientific">Synchytrium endobioticum</name>
    <dbReference type="NCBI Taxonomy" id="286115"/>
    <lineage>
        <taxon>Eukaryota</taxon>
        <taxon>Fungi</taxon>
        <taxon>Fungi incertae sedis</taxon>
        <taxon>Chytridiomycota</taxon>
        <taxon>Chytridiomycota incertae sedis</taxon>
        <taxon>Chytridiomycetes</taxon>
        <taxon>Synchytriales</taxon>
        <taxon>Synchytriaceae</taxon>
        <taxon>Synchytrium</taxon>
    </lineage>
</organism>
<evidence type="ECO:0000313" key="2">
    <source>
        <dbReference type="EMBL" id="TPX38764.1"/>
    </source>
</evidence>
<keyword evidence="2" id="KW-0808">Transferase</keyword>
<dbReference type="OrthoDB" id="3344688at2759"/>
<dbReference type="AlphaFoldDB" id="A0A507CKG8"/>
<dbReference type="PANTHER" id="PTHR11439:SF483">
    <property type="entry name" value="PEPTIDE SYNTHASE GLIP-LIKE, PUTATIVE (AFU_ORTHOLOGUE AFUA_3G12920)-RELATED"/>
    <property type="match status" value="1"/>
</dbReference>
<gene>
    <name evidence="2" type="ORF">SeLEV6574_g07647</name>
</gene>
<feature type="domain" description="Reverse transcriptase Ty1/copia-type" evidence="1">
    <location>
        <begin position="38"/>
        <end position="282"/>
    </location>
</feature>
<name>A0A507CKG8_9FUNG</name>
<proteinExistence type="predicted"/>
<dbReference type="PANTHER" id="PTHR11439">
    <property type="entry name" value="GAG-POL-RELATED RETROTRANSPOSON"/>
    <property type="match status" value="1"/>
</dbReference>
<dbReference type="VEuPathDB" id="FungiDB:SeMB42_g02421"/>
<dbReference type="SUPFAM" id="SSF56672">
    <property type="entry name" value="DNA/RNA polymerases"/>
    <property type="match status" value="1"/>
</dbReference>
<accession>A0A507CKG8</accession>
<dbReference type="EMBL" id="QEAM01000574">
    <property type="protein sequence ID" value="TPX38764.1"/>
    <property type="molecule type" value="Genomic_DNA"/>
</dbReference>
<dbReference type="GO" id="GO:0003887">
    <property type="term" value="F:DNA-directed DNA polymerase activity"/>
    <property type="evidence" value="ECO:0007669"/>
    <property type="project" value="UniProtKB-KW"/>
</dbReference>
<dbReference type="Pfam" id="PF07727">
    <property type="entry name" value="RVT_2"/>
    <property type="match status" value="1"/>
</dbReference>
<keyword evidence="2" id="KW-0239">DNA-directed DNA polymerase</keyword>
<sequence length="369" mass="41887">MIDDVEIPNSYLEALRSPFAEDWIAAMKEQHSELLEKETWELVDAPPDSNVISGRWVFNVKRDRSGNIERLKARWVGRGFTQKYGLDYDQTFAPTSHLTSVRVVLTIAAIENLEVYQLDIKTAFLNARLDPAITVYVEQPHGFAEIGQETKVCRLKKALYGLKEAPKEWHETLKGWMLNNGFTVLRSDELIYIKRSEDEFIVVLVHVDDMLVGSRGVGSLNKLIDTLRESFDLSAAKPVEYFLGIGITRDRGTKTICLQQKQYIKEILREFGMEDAHANRNPFPSYTQLYGPWRAINVTSYQCLVGKLLYLSRCSRPDIAAAVSVLCQFTSQPLECHWALAKDVLRHLKGTLQYRLKLGGGSVSGASLR</sequence>
<protein>
    <submittedName>
        <fullName evidence="2">DNA-directed DNA polymerase</fullName>
    </submittedName>
</protein>
<comment type="caution">
    <text evidence="2">The sequence shown here is derived from an EMBL/GenBank/DDBJ whole genome shotgun (WGS) entry which is preliminary data.</text>
</comment>
<dbReference type="Proteomes" id="UP000320475">
    <property type="component" value="Unassembled WGS sequence"/>
</dbReference>
<keyword evidence="2" id="KW-0548">Nucleotidyltransferase</keyword>
<evidence type="ECO:0000313" key="3">
    <source>
        <dbReference type="Proteomes" id="UP000320475"/>
    </source>
</evidence>
<dbReference type="InterPro" id="IPR043502">
    <property type="entry name" value="DNA/RNA_pol_sf"/>
</dbReference>
<reference evidence="2 3" key="1">
    <citation type="journal article" date="2019" name="Sci. Rep.">
        <title>Comparative genomics of chytrid fungi reveal insights into the obligate biotrophic and pathogenic lifestyle of Synchytrium endobioticum.</title>
        <authorList>
            <person name="van de Vossenberg B.T.L.H."/>
            <person name="Warris S."/>
            <person name="Nguyen H.D.T."/>
            <person name="van Gent-Pelzer M.P.E."/>
            <person name="Joly D.L."/>
            <person name="van de Geest H.C."/>
            <person name="Bonants P.J.M."/>
            <person name="Smith D.S."/>
            <person name="Levesque C.A."/>
            <person name="van der Lee T.A.J."/>
        </authorList>
    </citation>
    <scope>NUCLEOTIDE SEQUENCE [LARGE SCALE GENOMIC DNA]</scope>
    <source>
        <strain evidence="2 3">LEV6574</strain>
    </source>
</reference>